<name>A0A8K0G7F0_IGNLU</name>
<dbReference type="GO" id="GO:0008270">
    <property type="term" value="F:zinc ion binding"/>
    <property type="evidence" value="ECO:0007669"/>
    <property type="project" value="InterPro"/>
</dbReference>
<organism evidence="1 2">
    <name type="scientific">Ignelater luminosus</name>
    <name type="common">Cucubano</name>
    <name type="synonym">Pyrophorus luminosus</name>
    <dbReference type="NCBI Taxonomy" id="2038154"/>
    <lineage>
        <taxon>Eukaryota</taxon>
        <taxon>Metazoa</taxon>
        <taxon>Ecdysozoa</taxon>
        <taxon>Arthropoda</taxon>
        <taxon>Hexapoda</taxon>
        <taxon>Insecta</taxon>
        <taxon>Pterygota</taxon>
        <taxon>Neoptera</taxon>
        <taxon>Endopterygota</taxon>
        <taxon>Coleoptera</taxon>
        <taxon>Polyphaga</taxon>
        <taxon>Elateriformia</taxon>
        <taxon>Elateroidea</taxon>
        <taxon>Elateridae</taxon>
        <taxon>Agrypninae</taxon>
        <taxon>Pyrophorini</taxon>
        <taxon>Ignelater</taxon>
    </lineage>
</organism>
<reference evidence="1" key="1">
    <citation type="submission" date="2019-08" db="EMBL/GenBank/DDBJ databases">
        <title>The genome of the North American firefly Photinus pyralis.</title>
        <authorList>
            <consortium name="Photinus pyralis genome working group"/>
            <person name="Fallon T.R."/>
            <person name="Sander Lower S.E."/>
            <person name="Weng J.-K."/>
        </authorList>
    </citation>
    <scope>NUCLEOTIDE SEQUENCE</scope>
    <source>
        <strain evidence="1">TRF0915ILg1</strain>
        <tissue evidence="1">Whole body</tissue>
    </source>
</reference>
<proteinExistence type="predicted"/>
<gene>
    <name evidence="1" type="ORF">ILUMI_17289</name>
</gene>
<dbReference type="SUPFAM" id="SSF57756">
    <property type="entry name" value="Retrovirus zinc finger-like domains"/>
    <property type="match status" value="1"/>
</dbReference>
<dbReference type="GO" id="GO:0003676">
    <property type="term" value="F:nucleic acid binding"/>
    <property type="evidence" value="ECO:0007669"/>
    <property type="project" value="InterPro"/>
</dbReference>
<evidence type="ECO:0000313" key="1">
    <source>
        <dbReference type="EMBL" id="KAF2888884.1"/>
    </source>
</evidence>
<dbReference type="AlphaFoldDB" id="A0A8K0G7F0"/>
<sequence length="376" mass="43317">MEDNTKNINSSNTEVEDNAEDILNERIHTLSKIILKCIPEKSDSIKVEARKSCRDATERLRNHALEMLRMIRFLKIEYAKAVRELIEFQNNTNIKDKVVEKVEKSIIREEMNYANAVARKPEKTFAVKITAIYTKNIGQVEQLLKTNVQPSKLKMSIAKIEKMKSGEVIVECVNKQDVEKLKTIVDTSKDLKSKEIIKGNPRIILQNIHKNLDKTNLIEIICKNNRELVESCGGIDNFQKQVKEKFRLGGRHKDKCVSIVLDVTSEARKEFLKRRIVLEWESVYAKDYISLVQCFKCYRFGHKSDKCKESTQICGKCGNNGHDFKNCKSNDTKCIVCVRANENKKGCKIDHVARDKKCPTMLKIKEKTIKSIDYGQ</sequence>
<dbReference type="EMBL" id="VTPC01072975">
    <property type="protein sequence ID" value="KAF2888884.1"/>
    <property type="molecule type" value="Genomic_DNA"/>
</dbReference>
<evidence type="ECO:0000313" key="2">
    <source>
        <dbReference type="Proteomes" id="UP000801492"/>
    </source>
</evidence>
<dbReference type="OrthoDB" id="6775559at2759"/>
<keyword evidence="2" id="KW-1185">Reference proteome</keyword>
<dbReference type="InterPro" id="IPR036875">
    <property type="entry name" value="Znf_CCHC_sf"/>
</dbReference>
<dbReference type="Proteomes" id="UP000801492">
    <property type="component" value="Unassembled WGS sequence"/>
</dbReference>
<evidence type="ECO:0008006" key="3">
    <source>
        <dbReference type="Google" id="ProtNLM"/>
    </source>
</evidence>
<comment type="caution">
    <text evidence="1">The sequence shown here is derived from an EMBL/GenBank/DDBJ whole genome shotgun (WGS) entry which is preliminary data.</text>
</comment>
<accession>A0A8K0G7F0</accession>
<protein>
    <recommendedName>
        <fullName evidence="3">CCHC-type domain-containing protein</fullName>
    </recommendedName>
</protein>